<evidence type="ECO:0000313" key="1">
    <source>
        <dbReference type="EMBL" id="ECC3990675.1"/>
    </source>
</evidence>
<reference evidence="1" key="1">
    <citation type="submission" date="2018-07" db="EMBL/GenBank/DDBJ databases">
        <authorList>
            <consortium name="GenomeTrakr network: Whole genome sequencing for foodborne pathogen traceback"/>
        </authorList>
    </citation>
    <scope>NUCLEOTIDE SEQUENCE</scope>
    <source>
        <strain evidence="1">ADRDL-1626</strain>
    </source>
</reference>
<comment type="caution">
    <text evidence="1">The sequence shown here is derived from an EMBL/GenBank/DDBJ whole genome shotgun (WGS) entry which is preliminary data.</text>
</comment>
<protein>
    <submittedName>
        <fullName evidence="1">Helix-turn-helix domain-containing protein</fullName>
    </submittedName>
</protein>
<organism evidence="1">
    <name type="scientific">Salmonella enterica I</name>
    <dbReference type="NCBI Taxonomy" id="59201"/>
    <lineage>
        <taxon>Bacteria</taxon>
        <taxon>Pseudomonadati</taxon>
        <taxon>Pseudomonadota</taxon>
        <taxon>Gammaproteobacteria</taxon>
        <taxon>Enterobacterales</taxon>
        <taxon>Enterobacteriaceae</taxon>
        <taxon>Salmonella</taxon>
    </lineage>
</organism>
<proteinExistence type="predicted"/>
<dbReference type="AlphaFoldDB" id="A0A5Y1YTN9"/>
<name>A0A5Y1YTN9_SALET</name>
<gene>
    <name evidence="1" type="ORF">CVB07_24750</name>
</gene>
<accession>A0A5Y1YTN9</accession>
<feature type="non-terminal residue" evidence="1">
    <location>
        <position position="24"/>
    </location>
</feature>
<sequence>MISHYAVCILALLTEMEDLRMTQN</sequence>
<dbReference type="EMBL" id="AAIBIS010000029">
    <property type="protein sequence ID" value="ECC3990675.1"/>
    <property type="molecule type" value="Genomic_DNA"/>
</dbReference>